<organism evidence="3 4">
    <name type="scientific">Aspergillus steynii IBT 23096</name>
    <dbReference type="NCBI Taxonomy" id="1392250"/>
    <lineage>
        <taxon>Eukaryota</taxon>
        <taxon>Fungi</taxon>
        <taxon>Dikarya</taxon>
        <taxon>Ascomycota</taxon>
        <taxon>Pezizomycotina</taxon>
        <taxon>Eurotiomycetes</taxon>
        <taxon>Eurotiomycetidae</taxon>
        <taxon>Eurotiales</taxon>
        <taxon>Aspergillaceae</taxon>
        <taxon>Aspergillus</taxon>
        <taxon>Aspergillus subgen. Circumdati</taxon>
    </lineage>
</organism>
<keyword evidence="4" id="KW-1185">Reference proteome</keyword>
<evidence type="ECO:0000313" key="3">
    <source>
        <dbReference type="EMBL" id="PLB46773.1"/>
    </source>
</evidence>
<dbReference type="RefSeq" id="XP_024702075.1">
    <property type="nucleotide sequence ID" value="XM_024842865.1"/>
</dbReference>
<proteinExistence type="predicted"/>
<name>A0A2I2G1N5_9EURO</name>
<dbReference type="GeneID" id="36550564"/>
<evidence type="ECO:0000256" key="1">
    <source>
        <dbReference type="SAM" id="MobiDB-lite"/>
    </source>
</evidence>
<accession>A0A2I2G1N5</accession>
<protein>
    <submittedName>
        <fullName evidence="3">Uncharacterized protein</fullName>
    </submittedName>
</protein>
<sequence>MIYDCSSRPALTAELTVVSISFLFILFSFLSFLCSFYFLLFFILFFSSPHGERPWNVSNQQTPSAPRNNTRPAP</sequence>
<keyword evidence="2" id="KW-1133">Transmembrane helix</keyword>
<dbReference type="VEuPathDB" id="FungiDB:P170DRAFT_221776"/>
<dbReference type="AlphaFoldDB" id="A0A2I2G1N5"/>
<feature type="region of interest" description="Disordered" evidence="1">
    <location>
        <begin position="55"/>
        <end position="74"/>
    </location>
</feature>
<feature type="compositionally biased region" description="Polar residues" evidence="1">
    <location>
        <begin position="56"/>
        <end position="74"/>
    </location>
</feature>
<dbReference type="Proteomes" id="UP000234275">
    <property type="component" value="Unassembled WGS sequence"/>
</dbReference>
<dbReference type="EMBL" id="MSFO01000006">
    <property type="protein sequence ID" value="PLB46773.1"/>
    <property type="molecule type" value="Genomic_DNA"/>
</dbReference>
<gene>
    <name evidence="3" type="ORF">P170DRAFT_221776</name>
</gene>
<reference evidence="3 4" key="1">
    <citation type="submission" date="2016-12" db="EMBL/GenBank/DDBJ databases">
        <title>The genomes of Aspergillus section Nigri reveals drivers in fungal speciation.</title>
        <authorList>
            <consortium name="DOE Joint Genome Institute"/>
            <person name="Vesth T.C."/>
            <person name="Nybo J."/>
            <person name="Theobald S."/>
            <person name="Brandl J."/>
            <person name="Frisvad J.C."/>
            <person name="Nielsen K.F."/>
            <person name="Lyhne E.K."/>
            <person name="Kogle M.E."/>
            <person name="Kuo A."/>
            <person name="Riley R."/>
            <person name="Clum A."/>
            <person name="Nolan M."/>
            <person name="Lipzen A."/>
            <person name="Salamov A."/>
            <person name="Henrissat B."/>
            <person name="Wiebenga A."/>
            <person name="De Vries R.P."/>
            <person name="Grigoriev I.V."/>
            <person name="Mortensen U.H."/>
            <person name="Andersen M.R."/>
            <person name="Baker S.E."/>
        </authorList>
    </citation>
    <scope>NUCLEOTIDE SEQUENCE [LARGE SCALE GENOMIC DNA]</scope>
    <source>
        <strain evidence="3 4">IBT 23096</strain>
    </source>
</reference>
<keyword evidence="2" id="KW-0812">Transmembrane</keyword>
<evidence type="ECO:0000313" key="4">
    <source>
        <dbReference type="Proteomes" id="UP000234275"/>
    </source>
</evidence>
<keyword evidence="2" id="KW-0472">Membrane</keyword>
<evidence type="ECO:0000256" key="2">
    <source>
        <dbReference type="SAM" id="Phobius"/>
    </source>
</evidence>
<comment type="caution">
    <text evidence="3">The sequence shown here is derived from an EMBL/GenBank/DDBJ whole genome shotgun (WGS) entry which is preliminary data.</text>
</comment>
<feature type="transmembrane region" description="Helical" evidence="2">
    <location>
        <begin position="20"/>
        <end position="46"/>
    </location>
</feature>